<evidence type="ECO:0000256" key="6">
    <source>
        <dbReference type="ARBA" id="ARBA00022989"/>
    </source>
</evidence>
<name>A0ABU0AM87_9BACI</name>
<keyword evidence="3" id="KW-1003">Cell membrane</keyword>
<feature type="transmembrane region" description="Helical" evidence="8">
    <location>
        <begin position="185"/>
        <end position="206"/>
    </location>
</feature>
<feature type="transmembrane region" description="Helical" evidence="8">
    <location>
        <begin position="44"/>
        <end position="60"/>
    </location>
</feature>
<keyword evidence="6 8" id="KW-1133">Transmembrane helix</keyword>
<evidence type="ECO:0000256" key="8">
    <source>
        <dbReference type="SAM" id="Phobius"/>
    </source>
</evidence>
<keyword evidence="2" id="KW-0813">Transport</keyword>
<feature type="transmembrane region" description="Helical" evidence="8">
    <location>
        <begin position="66"/>
        <end position="87"/>
    </location>
</feature>
<feature type="transmembrane region" description="Helical" evidence="8">
    <location>
        <begin position="94"/>
        <end position="112"/>
    </location>
</feature>
<reference evidence="9 10" key="1">
    <citation type="submission" date="2023-07" db="EMBL/GenBank/DDBJ databases">
        <title>Genomic Encyclopedia of Type Strains, Phase IV (KMG-IV): sequencing the most valuable type-strain genomes for metagenomic binning, comparative biology and taxonomic classification.</title>
        <authorList>
            <person name="Goeker M."/>
        </authorList>
    </citation>
    <scope>NUCLEOTIDE SEQUENCE [LARGE SCALE GENOMIC DNA]</scope>
    <source>
        <strain evidence="9 10">DSM 23494</strain>
    </source>
</reference>
<evidence type="ECO:0000256" key="2">
    <source>
        <dbReference type="ARBA" id="ARBA00022448"/>
    </source>
</evidence>
<dbReference type="InterPro" id="IPR001851">
    <property type="entry name" value="ABC_transp_permease"/>
</dbReference>
<organism evidence="9 10">
    <name type="scientific">Cytobacillus purgationiresistens</name>
    <dbReference type="NCBI Taxonomy" id="863449"/>
    <lineage>
        <taxon>Bacteria</taxon>
        <taxon>Bacillati</taxon>
        <taxon>Bacillota</taxon>
        <taxon>Bacilli</taxon>
        <taxon>Bacillales</taxon>
        <taxon>Bacillaceae</taxon>
        <taxon>Cytobacillus</taxon>
    </lineage>
</organism>
<sequence length="299" mass="31308">MVSSAIASEFASFANLNNLLMQVSVLGIVAIGQTIVMIAKGFDLSVGVVVSLAGIVTVYLQPYGLVVAIVAGILVGVVVGMINGFAITKLNINPLIATLGSMTFVGGITLGVTNQNPVSGTDMNFLMLSGNILNWVPLPFLFLMGFLFLTDRFLKNYRLGRDIFAIGGNSDAAEYSGIKTDRVRFLSYVLCSTLAAIGGILLASLLNTGSPIAGNGMELATIAAVVLGGTKLTGGAGSVWGTFWGISILNILSNLLDLTGVMSYYQTGLQGLVLILVVIITTISAKRQKNKGGMLRTFQ</sequence>
<keyword evidence="5 8" id="KW-0812">Transmembrane</keyword>
<keyword evidence="4" id="KW-0997">Cell inner membrane</keyword>
<evidence type="ECO:0000256" key="1">
    <source>
        <dbReference type="ARBA" id="ARBA00004651"/>
    </source>
</evidence>
<comment type="subcellular location">
    <subcellularLocation>
        <location evidence="1">Cell membrane</location>
        <topology evidence="1">Multi-pass membrane protein</topology>
    </subcellularLocation>
</comment>
<feature type="transmembrane region" description="Helical" evidence="8">
    <location>
        <begin position="132"/>
        <end position="149"/>
    </location>
</feature>
<protein>
    <submittedName>
        <fullName evidence="9">Ribose transport system permease protein</fullName>
    </submittedName>
</protein>
<comment type="caution">
    <text evidence="9">The sequence shown here is derived from an EMBL/GenBank/DDBJ whole genome shotgun (WGS) entry which is preliminary data.</text>
</comment>
<gene>
    <name evidence="9" type="ORF">J2S17_004256</name>
</gene>
<evidence type="ECO:0000313" key="9">
    <source>
        <dbReference type="EMBL" id="MDQ0272364.1"/>
    </source>
</evidence>
<proteinExistence type="predicted"/>
<feature type="transmembrane region" description="Helical" evidence="8">
    <location>
        <begin position="237"/>
        <end position="256"/>
    </location>
</feature>
<feature type="transmembrane region" description="Helical" evidence="8">
    <location>
        <begin position="268"/>
        <end position="285"/>
    </location>
</feature>
<evidence type="ECO:0000256" key="4">
    <source>
        <dbReference type="ARBA" id="ARBA00022519"/>
    </source>
</evidence>
<dbReference type="Proteomes" id="UP001238088">
    <property type="component" value="Unassembled WGS sequence"/>
</dbReference>
<evidence type="ECO:0000313" key="10">
    <source>
        <dbReference type="Proteomes" id="UP001238088"/>
    </source>
</evidence>
<keyword evidence="7 8" id="KW-0472">Membrane</keyword>
<dbReference type="PANTHER" id="PTHR32196:SF21">
    <property type="entry name" value="ABC TRANSPORTER PERMEASE PROTEIN YPHD-RELATED"/>
    <property type="match status" value="1"/>
</dbReference>
<accession>A0ABU0AM87</accession>
<keyword evidence="10" id="KW-1185">Reference proteome</keyword>
<dbReference type="EMBL" id="JAUSUB010000022">
    <property type="protein sequence ID" value="MDQ0272364.1"/>
    <property type="molecule type" value="Genomic_DNA"/>
</dbReference>
<evidence type="ECO:0000256" key="5">
    <source>
        <dbReference type="ARBA" id="ARBA00022692"/>
    </source>
</evidence>
<evidence type="ECO:0000256" key="3">
    <source>
        <dbReference type="ARBA" id="ARBA00022475"/>
    </source>
</evidence>
<feature type="transmembrane region" description="Helical" evidence="8">
    <location>
        <begin position="20"/>
        <end position="39"/>
    </location>
</feature>
<evidence type="ECO:0000256" key="7">
    <source>
        <dbReference type="ARBA" id="ARBA00023136"/>
    </source>
</evidence>
<dbReference type="Pfam" id="PF02653">
    <property type="entry name" value="BPD_transp_2"/>
    <property type="match status" value="1"/>
</dbReference>
<dbReference type="CDD" id="cd06579">
    <property type="entry name" value="TM_PBP1_transp_AraH_like"/>
    <property type="match status" value="1"/>
</dbReference>
<dbReference type="PANTHER" id="PTHR32196">
    <property type="entry name" value="ABC TRANSPORTER PERMEASE PROTEIN YPHD-RELATED-RELATED"/>
    <property type="match status" value="1"/>
</dbReference>